<dbReference type="Proteomes" id="UP000190285">
    <property type="component" value="Unassembled WGS sequence"/>
</dbReference>
<dbReference type="OrthoDB" id="2088133at2"/>
<protein>
    <submittedName>
        <fullName evidence="1">Uncharacterized protein</fullName>
    </submittedName>
</protein>
<organism evidence="1 2">
    <name type="scientific">Maledivibacter halophilus</name>
    <dbReference type="NCBI Taxonomy" id="36842"/>
    <lineage>
        <taxon>Bacteria</taxon>
        <taxon>Bacillati</taxon>
        <taxon>Bacillota</taxon>
        <taxon>Clostridia</taxon>
        <taxon>Peptostreptococcales</taxon>
        <taxon>Caminicellaceae</taxon>
        <taxon>Maledivibacter</taxon>
    </lineage>
</organism>
<accession>A0A1T5KDI1</accession>
<name>A0A1T5KDI1_9FIRM</name>
<dbReference type="AlphaFoldDB" id="A0A1T5KDI1"/>
<proteinExistence type="predicted"/>
<keyword evidence="2" id="KW-1185">Reference proteome</keyword>
<gene>
    <name evidence="1" type="ORF">SAMN02194393_01711</name>
</gene>
<sequence>MDCSIKNIKDDLCTALVNQNKDLVIDLSELSLDLVFDEGLTKDIPLLRTISAIYKTGINIKDRHFTKKLIAFINDFNQTTITEKRYIEFRTKMQDTNYKVKAIEDLIVIIDRARNYKKIKWITNLFKSYIEKNITWAEFCEFCDYTGYLVISDLRLLKKLLDAGTGGKCLSYPSNKNEISSAYKLINCNLVCINMTTDNFLGTTPVTTIYYITDNGIKFINSIK</sequence>
<evidence type="ECO:0000313" key="1">
    <source>
        <dbReference type="EMBL" id="SKC61737.1"/>
    </source>
</evidence>
<reference evidence="1 2" key="1">
    <citation type="submission" date="2017-02" db="EMBL/GenBank/DDBJ databases">
        <authorList>
            <person name="Peterson S.W."/>
        </authorList>
    </citation>
    <scope>NUCLEOTIDE SEQUENCE [LARGE SCALE GENOMIC DNA]</scope>
    <source>
        <strain evidence="1 2">M1</strain>
    </source>
</reference>
<dbReference type="RefSeq" id="WP_079490886.1">
    <property type="nucleotide sequence ID" value="NZ_FUZT01000004.1"/>
</dbReference>
<dbReference type="EMBL" id="FUZT01000004">
    <property type="protein sequence ID" value="SKC61737.1"/>
    <property type="molecule type" value="Genomic_DNA"/>
</dbReference>
<dbReference type="STRING" id="36842.SAMN02194393_01711"/>
<evidence type="ECO:0000313" key="2">
    <source>
        <dbReference type="Proteomes" id="UP000190285"/>
    </source>
</evidence>